<dbReference type="EMBL" id="MN079508">
    <property type="protein sequence ID" value="QEA07943.1"/>
    <property type="molecule type" value="Genomic_DNA"/>
</dbReference>
<sequence>MHAGIPERDWKVFRDLYEKALDRFCHRALDEIATLCTGADDERTNHQRYAAVYGRLREINKDMSAAFDRFARSKALMQIAIMRNMGLWTDEELARFSEDTLERTKPRPLDEEE</sequence>
<reference evidence="1" key="1">
    <citation type="submission" date="2019-06" db="EMBL/GenBank/DDBJ databases">
        <authorList>
            <person name="Murdoch R.W."/>
            <person name="Fathepure B."/>
        </authorList>
    </citation>
    <scope>NUCLEOTIDE SEQUENCE</scope>
</reference>
<dbReference type="AlphaFoldDB" id="A0A5B8RIS0"/>
<organism evidence="1">
    <name type="scientific">uncultured organism</name>
    <dbReference type="NCBI Taxonomy" id="155900"/>
    <lineage>
        <taxon>unclassified sequences</taxon>
        <taxon>environmental samples</taxon>
    </lineage>
</organism>
<evidence type="ECO:0000313" key="1">
    <source>
        <dbReference type="EMBL" id="QEA07943.1"/>
    </source>
</evidence>
<accession>A0A5B8RIS0</accession>
<proteinExistence type="predicted"/>
<name>A0A5B8RIS0_9ZZZZ</name>
<gene>
    <name evidence="1" type="ORF">KBTEX_04309</name>
</gene>
<protein>
    <submittedName>
        <fullName evidence="1">Uncharacterized protein</fullName>
    </submittedName>
</protein>